<name>A0A0F3MBC4_ORITS</name>
<gene>
    <name evidence="2" type="ORF">OTSGILL_1056</name>
</gene>
<evidence type="ECO:0000259" key="1">
    <source>
        <dbReference type="Pfam" id="PF13612"/>
    </source>
</evidence>
<reference evidence="2 3" key="1">
    <citation type="submission" date="2015-02" db="EMBL/GenBank/DDBJ databases">
        <title>Genome Sequencing of Rickettsiales.</title>
        <authorList>
            <person name="Daugherty S.C."/>
            <person name="Su Q."/>
            <person name="Abolude K."/>
            <person name="Beier-Sexton M."/>
            <person name="Carlyon J.A."/>
            <person name="Carter R."/>
            <person name="Day N.P."/>
            <person name="Dumler S.J."/>
            <person name="Dyachenko V."/>
            <person name="Godinez A."/>
            <person name="Kurtti T.J."/>
            <person name="Lichay M."/>
            <person name="Mullins K.E."/>
            <person name="Ott S."/>
            <person name="Pappas-Brown V."/>
            <person name="Paris D.H."/>
            <person name="Patel P."/>
            <person name="Richards A.L."/>
            <person name="Sadzewicz L."/>
            <person name="Sears K."/>
            <person name="Seidman D."/>
            <person name="Sengamalay N."/>
            <person name="Stenos J."/>
            <person name="Tallon L.J."/>
            <person name="Vincent G."/>
            <person name="Fraser C.M."/>
            <person name="Munderloh U."/>
            <person name="Dunning-Hotopp J.C."/>
        </authorList>
    </citation>
    <scope>NUCLEOTIDE SEQUENCE [LARGE SCALE GENOMIC DNA]</scope>
    <source>
        <strain evidence="2 3">Gilliam</strain>
    </source>
</reference>
<evidence type="ECO:0000313" key="2">
    <source>
        <dbReference type="EMBL" id="KJV53045.1"/>
    </source>
</evidence>
<dbReference type="Pfam" id="PF13612">
    <property type="entry name" value="DDE_Tnp_1_3"/>
    <property type="match status" value="1"/>
</dbReference>
<dbReference type="InterPro" id="IPR025668">
    <property type="entry name" value="Tnp_DDE_dom"/>
</dbReference>
<feature type="domain" description="Transposase DDE" evidence="1">
    <location>
        <begin position="2"/>
        <end position="59"/>
    </location>
</feature>
<dbReference type="EMBL" id="LANO01000013">
    <property type="protein sequence ID" value="KJV53045.1"/>
    <property type="molecule type" value="Genomic_DNA"/>
</dbReference>
<proteinExistence type="predicted"/>
<evidence type="ECO:0000313" key="3">
    <source>
        <dbReference type="Proteomes" id="UP000033769"/>
    </source>
</evidence>
<accession>A0A0F3MBC4</accession>
<sequence>MEYLVRKLKGLLFTDRGFISKKLAVSLTSQDLELIMKTRSNTQEQVIHHIKSLFLSKIRIYRNY</sequence>
<protein>
    <submittedName>
        <fullName evidence="2">Transposase DDE domain protein</fullName>
    </submittedName>
</protein>
<organism evidence="2 3">
    <name type="scientific">Orientia tsutsugamushi str. Gilliam</name>
    <dbReference type="NCBI Taxonomy" id="1359184"/>
    <lineage>
        <taxon>Bacteria</taxon>
        <taxon>Pseudomonadati</taxon>
        <taxon>Pseudomonadota</taxon>
        <taxon>Alphaproteobacteria</taxon>
        <taxon>Rickettsiales</taxon>
        <taxon>Rickettsiaceae</taxon>
        <taxon>Rickettsieae</taxon>
        <taxon>Orientia</taxon>
    </lineage>
</organism>
<dbReference type="AlphaFoldDB" id="A0A0F3MBC4"/>
<dbReference type="Proteomes" id="UP000033769">
    <property type="component" value="Unassembled WGS sequence"/>
</dbReference>
<comment type="caution">
    <text evidence="2">The sequence shown here is derived from an EMBL/GenBank/DDBJ whole genome shotgun (WGS) entry which is preliminary data.</text>
</comment>
<dbReference type="PATRIC" id="fig|1359184.3.peg.313"/>